<gene>
    <name evidence="1" type="ORF">HMPREF3200_01484</name>
</gene>
<reference evidence="2" key="1">
    <citation type="submission" date="2016-01" db="EMBL/GenBank/DDBJ databases">
        <authorList>
            <person name="Mitreva M."/>
            <person name="Pepin K.H."/>
            <person name="Mihindukulasuriya K.A."/>
            <person name="Fulton R."/>
            <person name="Fronick C."/>
            <person name="O'Laughlin M."/>
            <person name="Miner T."/>
            <person name="Herter B."/>
            <person name="Rosa B.A."/>
            <person name="Cordes M."/>
            <person name="Tomlinson C."/>
            <person name="Wollam A."/>
            <person name="Palsikar V.B."/>
            <person name="Mardis E.R."/>
            <person name="Wilson R.K."/>
        </authorList>
    </citation>
    <scope>NUCLEOTIDE SEQUENCE [LARGE SCALE GENOMIC DNA]</scope>
    <source>
        <strain evidence="2">MJR8151</strain>
    </source>
</reference>
<sequence>MKLIKVLVNKKVEIKYQTTGELEERLTKSENELSGECLKEVKFIIKDDDENKRLKLLVILSPIFLASFDSSEEELGFFKKKLENSNFPYGLYPEFFPFSENDYRSFYKNAENKEDIYLNKNQEIEFSLNPLLDKYILALAYLIEHLIVDDKSRDALLDYFNEIRNDIVINGRRSILANGIQAFYLSKYVLVWIMTFCENLMEEKEGELFLGPIYQRINSLKRAEF</sequence>
<evidence type="ECO:0000313" key="2">
    <source>
        <dbReference type="Proteomes" id="UP000070383"/>
    </source>
</evidence>
<dbReference type="PATRIC" id="fig|33036.3.peg.1468"/>
<dbReference type="STRING" id="33036.HMPREF3200_01484"/>
<keyword evidence="2" id="KW-1185">Reference proteome</keyword>
<name>A0A133KCS3_9FIRM</name>
<dbReference type="OrthoDB" id="1690563at2"/>
<protein>
    <submittedName>
        <fullName evidence="1">Uncharacterized protein</fullName>
    </submittedName>
</protein>
<organism evidence="1 2">
    <name type="scientific">Anaerococcus tetradius</name>
    <dbReference type="NCBI Taxonomy" id="33036"/>
    <lineage>
        <taxon>Bacteria</taxon>
        <taxon>Bacillati</taxon>
        <taxon>Bacillota</taxon>
        <taxon>Tissierellia</taxon>
        <taxon>Tissierellales</taxon>
        <taxon>Peptoniphilaceae</taxon>
        <taxon>Anaerococcus</taxon>
    </lineage>
</organism>
<dbReference type="EMBL" id="LRPM01000054">
    <property type="protein sequence ID" value="KWZ77356.1"/>
    <property type="molecule type" value="Genomic_DNA"/>
</dbReference>
<dbReference type="RefSeq" id="WP_060929693.1">
    <property type="nucleotide sequence ID" value="NZ_KQ955285.1"/>
</dbReference>
<proteinExistence type="predicted"/>
<evidence type="ECO:0000313" key="1">
    <source>
        <dbReference type="EMBL" id="KWZ77356.1"/>
    </source>
</evidence>
<dbReference type="AlphaFoldDB" id="A0A133KCS3"/>
<dbReference type="Proteomes" id="UP000070383">
    <property type="component" value="Unassembled WGS sequence"/>
</dbReference>
<comment type="caution">
    <text evidence="1">The sequence shown here is derived from an EMBL/GenBank/DDBJ whole genome shotgun (WGS) entry which is preliminary data.</text>
</comment>
<accession>A0A133KCS3</accession>